<reference evidence="1 2" key="1">
    <citation type="submission" date="2019-11" db="EMBL/GenBank/DDBJ databases">
        <title>Draft genome sequence of Paludibacterium sp. dN18-1.</title>
        <authorList>
            <person name="Im W.-T."/>
        </authorList>
    </citation>
    <scope>NUCLEOTIDE SEQUENCE [LARGE SCALE GENOMIC DNA]</scope>
    <source>
        <strain evidence="2">dN 18-1</strain>
    </source>
</reference>
<protein>
    <submittedName>
        <fullName evidence="1">DUF3106 domain-containing protein</fullName>
    </submittedName>
</protein>
<name>A0A844GDA8_9NEIS</name>
<evidence type="ECO:0000313" key="1">
    <source>
        <dbReference type="EMBL" id="MTD33218.1"/>
    </source>
</evidence>
<proteinExistence type="predicted"/>
<evidence type="ECO:0000313" key="2">
    <source>
        <dbReference type="Proteomes" id="UP000446658"/>
    </source>
</evidence>
<dbReference type="AlphaFoldDB" id="A0A844GDA8"/>
<organism evidence="1 2">
    <name type="scientific">Paludibacterium denitrificans</name>
    <dbReference type="NCBI Taxonomy" id="2675226"/>
    <lineage>
        <taxon>Bacteria</taxon>
        <taxon>Pseudomonadati</taxon>
        <taxon>Pseudomonadota</taxon>
        <taxon>Betaproteobacteria</taxon>
        <taxon>Neisseriales</taxon>
        <taxon>Chromobacteriaceae</taxon>
        <taxon>Paludibacterium</taxon>
    </lineage>
</organism>
<dbReference type="EMBL" id="WLYX01000001">
    <property type="protein sequence ID" value="MTD33218.1"/>
    <property type="molecule type" value="Genomic_DNA"/>
</dbReference>
<accession>A0A844GDA8</accession>
<comment type="caution">
    <text evidence="1">The sequence shown here is derived from an EMBL/GenBank/DDBJ whole genome shotgun (WGS) entry which is preliminary data.</text>
</comment>
<sequence>MRFWTPSSLMACVNKRFCWPIVSGLLLLSANLYANTPWAQLNSNQRSAMAPLEQEWSSYPASQQDWLLQLAKGYAKLSPEEQPRFRQRLKAWSNLSAAQREQIRQNWKKLQSLLKHHNGSR</sequence>
<keyword evidence="2" id="KW-1185">Reference proteome</keyword>
<dbReference type="InterPro" id="IPR021455">
    <property type="entry name" value="DUF3106"/>
</dbReference>
<gene>
    <name evidence="1" type="ORF">GKE73_08950</name>
</gene>
<dbReference type="Pfam" id="PF11304">
    <property type="entry name" value="DUF3106"/>
    <property type="match status" value="1"/>
</dbReference>
<dbReference type="Proteomes" id="UP000446658">
    <property type="component" value="Unassembled WGS sequence"/>
</dbReference>